<proteinExistence type="predicted"/>
<name>A0A3L6ZMF8_9MICO</name>
<comment type="caution">
    <text evidence="1">The sequence shown here is derived from an EMBL/GenBank/DDBJ whole genome shotgun (WGS) entry which is preliminary data.</text>
</comment>
<dbReference type="Pfam" id="PF24389">
    <property type="entry name" value="ORC-CDC6-like"/>
    <property type="match status" value="1"/>
</dbReference>
<accession>A0A3L6ZMF8</accession>
<keyword evidence="2" id="KW-1185">Reference proteome</keyword>
<gene>
    <name evidence="1" type="ORF">D9V29_12350</name>
</gene>
<evidence type="ECO:0000313" key="1">
    <source>
        <dbReference type="EMBL" id="RLP69043.1"/>
    </source>
</evidence>
<evidence type="ECO:0000313" key="2">
    <source>
        <dbReference type="Proteomes" id="UP000270299"/>
    </source>
</evidence>
<dbReference type="EMBL" id="RCUV01000017">
    <property type="protein sequence ID" value="RLP69043.1"/>
    <property type="molecule type" value="Genomic_DNA"/>
</dbReference>
<sequence length="623" mass="69471">MNSLSSPDLLERVNRALGQVRAEYESDDELYRRFAAPLYFKQLVGISPSFLVGGRGTGKTTTLRSMSFGGQARITESLDPQAWEVVGNYWKVEPNVVSVFRGKGLPEDLWSRVFSHYLNLKLSSLVLDYAAWLSRNSHVVLLKEHELTLFTRSLHLAKSTSIDELSNAIDLALVDVEAKINGNISALSDSSLSLLGKPLDYLFSAIDDLGVSRLRPFMFCLDEYENLSAYQQKLVNTLIKQVGNAPYTFKIGVRNTVAIDRATLINDQPLQEPADFTTVDIVTDLKGESFERFAATVLEQRLALIDPDHMDPSRLLPQLSIEQEADLLGAKVVKADLLSRLSRAPGASPEDLEFAQSLSDLSACIVLKWAESHDEEVLEVLRFAMRHPKKWAVRVGNYGYAALFAIRENRVGDRKYYAGWKSYCQLADGNIRYMIRLVYEALRLHVIEGGQLNTSVSVVHQTRAAARVGETTIRDLQGWSRQGASLTRLALGLGSIFGALAREMALATPEVNQFRVSYTGSFAAATDVDQLLGEAVGQGILLSFNGDKNARHSGATREMDFQLHPVLAPYFVYSARRKRRMTIRADDIMALTQRERAAATVRRILATRGTESSDLPDQLLFWE</sequence>
<organism evidence="1 2">
    <name type="scientific">Mycetocola manganoxydans</name>
    <dbReference type="NCBI Taxonomy" id="699879"/>
    <lineage>
        <taxon>Bacteria</taxon>
        <taxon>Bacillati</taxon>
        <taxon>Actinomycetota</taxon>
        <taxon>Actinomycetes</taxon>
        <taxon>Micrococcales</taxon>
        <taxon>Microbacteriaceae</taxon>
        <taxon>Mycetocola</taxon>
    </lineage>
</organism>
<dbReference type="OrthoDB" id="271711at2"/>
<reference evidence="1 2" key="1">
    <citation type="submission" date="2018-10" db="EMBL/GenBank/DDBJ databases">
        <authorList>
            <person name="Li J."/>
        </authorList>
    </citation>
    <scope>NUCLEOTIDE SEQUENCE [LARGE SCALE GENOMIC DNA]</scope>
    <source>
        <strain evidence="1 2">CCTCC AB209002</strain>
    </source>
</reference>
<dbReference type="Proteomes" id="UP000270299">
    <property type="component" value="Unassembled WGS sequence"/>
</dbReference>
<dbReference type="RefSeq" id="WP_121673631.1">
    <property type="nucleotide sequence ID" value="NZ_BMXM01000011.1"/>
</dbReference>
<dbReference type="InterPro" id="IPR056955">
    <property type="entry name" value="ORC-CDC6-like"/>
</dbReference>
<dbReference type="AlphaFoldDB" id="A0A3L6ZMF8"/>
<protein>
    <submittedName>
        <fullName evidence="1">Uncharacterized protein</fullName>
    </submittedName>
</protein>